<evidence type="ECO:0000256" key="12">
    <source>
        <dbReference type="RuleBase" id="RU004478"/>
    </source>
</evidence>
<dbReference type="Proteomes" id="UP001229244">
    <property type="component" value="Unassembled WGS sequence"/>
</dbReference>
<dbReference type="SUPFAM" id="SSF58014">
    <property type="entry name" value="Coiled-coil domain of nucleotide exchange factor GrpE"/>
    <property type="match status" value="1"/>
</dbReference>
<feature type="coiled-coil region" evidence="13">
    <location>
        <begin position="39"/>
        <end position="77"/>
    </location>
</feature>
<dbReference type="InterPro" id="IPR000740">
    <property type="entry name" value="GrpE"/>
</dbReference>
<evidence type="ECO:0000256" key="11">
    <source>
        <dbReference type="RuleBase" id="RU000639"/>
    </source>
</evidence>
<dbReference type="GO" id="GO:0006457">
    <property type="term" value="P:protein folding"/>
    <property type="evidence" value="ECO:0007669"/>
    <property type="project" value="InterPro"/>
</dbReference>
<dbReference type="SUPFAM" id="SSF51064">
    <property type="entry name" value="Head domain of nucleotide exchange factor GrpE"/>
    <property type="match status" value="1"/>
</dbReference>
<dbReference type="NCBIfam" id="NF010739">
    <property type="entry name" value="PRK14141.1"/>
    <property type="match status" value="1"/>
</dbReference>
<evidence type="ECO:0000256" key="10">
    <source>
        <dbReference type="HAMAP-Rule" id="MF_01151"/>
    </source>
</evidence>
<evidence type="ECO:0000256" key="13">
    <source>
        <dbReference type="SAM" id="Coils"/>
    </source>
</evidence>
<dbReference type="GO" id="GO:0051082">
    <property type="term" value="F:unfolded protein binding"/>
    <property type="evidence" value="ECO:0007669"/>
    <property type="project" value="TreeGrafter"/>
</dbReference>
<dbReference type="GO" id="GO:0005737">
    <property type="term" value="C:cytoplasm"/>
    <property type="evidence" value="ECO:0007669"/>
    <property type="project" value="UniProtKB-SubCell"/>
</dbReference>
<dbReference type="PROSITE" id="PS01071">
    <property type="entry name" value="GRPE"/>
    <property type="match status" value="1"/>
</dbReference>
<evidence type="ECO:0000256" key="1">
    <source>
        <dbReference type="ARBA" id="ARBA00004496"/>
    </source>
</evidence>
<proteinExistence type="inferred from homology"/>
<dbReference type="CDD" id="cd00446">
    <property type="entry name" value="GrpE"/>
    <property type="match status" value="1"/>
</dbReference>
<evidence type="ECO:0000313" key="16">
    <source>
        <dbReference type="Proteomes" id="UP001229244"/>
    </source>
</evidence>
<evidence type="ECO:0000313" key="15">
    <source>
        <dbReference type="EMBL" id="MDQ0316751.1"/>
    </source>
</evidence>
<dbReference type="PANTHER" id="PTHR21237:SF23">
    <property type="entry name" value="GRPE PROTEIN HOMOLOG, MITOCHONDRIAL"/>
    <property type="match status" value="1"/>
</dbReference>
<dbReference type="EMBL" id="JAUSUL010000003">
    <property type="protein sequence ID" value="MDQ0316751.1"/>
    <property type="molecule type" value="Genomic_DNA"/>
</dbReference>
<evidence type="ECO:0000256" key="7">
    <source>
        <dbReference type="ARBA" id="ARBA00053401"/>
    </source>
</evidence>
<feature type="compositionally biased region" description="Acidic residues" evidence="14">
    <location>
        <begin position="13"/>
        <end position="36"/>
    </location>
</feature>
<evidence type="ECO:0000256" key="5">
    <source>
        <dbReference type="ARBA" id="ARBA00023016"/>
    </source>
</evidence>
<evidence type="ECO:0000256" key="3">
    <source>
        <dbReference type="ARBA" id="ARBA00011738"/>
    </source>
</evidence>
<comment type="similarity">
    <text evidence="2 10 12">Belongs to the GrpE family.</text>
</comment>
<dbReference type="PRINTS" id="PR00773">
    <property type="entry name" value="GRPEPROTEIN"/>
</dbReference>
<dbReference type="InterPro" id="IPR009012">
    <property type="entry name" value="GrpE_head"/>
</dbReference>
<dbReference type="Gene3D" id="2.30.22.10">
    <property type="entry name" value="Head domain of nucleotide exchange factor GrpE"/>
    <property type="match status" value="1"/>
</dbReference>
<evidence type="ECO:0000256" key="8">
    <source>
        <dbReference type="ARBA" id="ARBA00072274"/>
    </source>
</evidence>
<dbReference type="GO" id="GO:0042803">
    <property type="term" value="F:protein homodimerization activity"/>
    <property type="evidence" value="ECO:0007669"/>
    <property type="project" value="InterPro"/>
</dbReference>
<evidence type="ECO:0000256" key="14">
    <source>
        <dbReference type="SAM" id="MobiDB-lite"/>
    </source>
</evidence>
<evidence type="ECO:0000256" key="6">
    <source>
        <dbReference type="ARBA" id="ARBA00023186"/>
    </source>
</evidence>
<keyword evidence="16" id="KW-1185">Reference proteome</keyword>
<keyword evidence="4 10" id="KW-0963">Cytoplasm</keyword>
<dbReference type="GO" id="GO:0051087">
    <property type="term" value="F:protein-folding chaperone binding"/>
    <property type="evidence" value="ECO:0007669"/>
    <property type="project" value="InterPro"/>
</dbReference>
<feature type="region of interest" description="Disordered" evidence="14">
    <location>
        <begin position="1"/>
        <end position="37"/>
    </location>
</feature>
<accession>A0AAE4ASY6</accession>
<name>A0AAE4ASY6_9HYPH</name>
<keyword evidence="5 10" id="KW-0346">Stress response</keyword>
<dbReference type="NCBIfam" id="NF010738">
    <property type="entry name" value="PRK14140.1"/>
    <property type="match status" value="1"/>
</dbReference>
<comment type="caution">
    <text evidence="15">The sequence shown here is derived from an EMBL/GenBank/DDBJ whole genome shotgun (WGS) entry which is preliminary data.</text>
</comment>
<gene>
    <name evidence="10" type="primary">grpE</name>
    <name evidence="15" type="ORF">J2S73_003227</name>
</gene>
<dbReference type="Pfam" id="PF01025">
    <property type="entry name" value="GrpE"/>
    <property type="match status" value="1"/>
</dbReference>
<organism evidence="15 16">
    <name type="scientific">Amorphus orientalis</name>
    <dbReference type="NCBI Taxonomy" id="649198"/>
    <lineage>
        <taxon>Bacteria</taxon>
        <taxon>Pseudomonadati</taxon>
        <taxon>Pseudomonadota</taxon>
        <taxon>Alphaproteobacteria</taxon>
        <taxon>Hyphomicrobiales</taxon>
        <taxon>Amorphaceae</taxon>
        <taxon>Amorphus</taxon>
    </lineage>
</organism>
<comment type="subunit">
    <text evidence="3 10">Homodimer.</text>
</comment>
<dbReference type="Gene3D" id="3.90.20.20">
    <property type="match status" value="1"/>
</dbReference>
<comment type="function">
    <text evidence="7 10 11">Participates actively in the response to hyperosmotic and heat shock by preventing the aggregation of stress-denatured proteins, in association with DnaK and GrpE. It is the nucleotide exchange factor for DnaK and may function as a thermosensor. Unfolded proteins bind initially to DnaJ; upon interaction with the DnaJ-bound protein, DnaK hydrolyzes its bound ATP, resulting in the formation of a stable complex. GrpE releases ADP from DnaK; ATP binding to DnaK triggers the release of the substrate protein, thus completing the reaction cycle. Several rounds of ATP-dependent interactions between DnaJ, DnaK and GrpE are required for fully efficient folding.</text>
</comment>
<protein>
    <recommendedName>
        <fullName evidence="8 10">Protein GrpE</fullName>
    </recommendedName>
    <alternativeName>
        <fullName evidence="9 10">HSP-70 cofactor</fullName>
    </alternativeName>
</protein>
<dbReference type="HAMAP" id="MF_01151">
    <property type="entry name" value="GrpE"/>
    <property type="match status" value="1"/>
</dbReference>
<dbReference type="AlphaFoldDB" id="A0AAE4ASY6"/>
<dbReference type="FunFam" id="2.30.22.10:FF:000001">
    <property type="entry name" value="Protein GrpE"/>
    <property type="match status" value="1"/>
</dbReference>
<feature type="compositionally biased region" description="Polar residues" evidence="14">
    <location>
        <begin position="1"/>
        <end position="10"/>
    </location>
</feature>
<dbReference type="GO" id="GO:0000774">
    <property type="term" value="F:adenyl-nucleotide exchange factor activity"/>
    <property type="evidence" value="ECO:0007669"/>
    <property type="project" value="InterPro"/>
</dbReference>
<evidence type="ECO:0000256" key="9">
    <source>
        <dbReference type="ARBA" id="ARBA00076414"/>
    </source>
</evidence>
<evidence type="ECO:0000256" key="2">
    <source>
        <dbReference type="ARBA" id="ARBA00009054"/>
    </source>
</evidence>
<reference evidence="15" key="1">
    <citation type="submission" date="2023-07" db="EMBL/GenBank/DDBJ databases">
        <title>Genomic Encyclopedia of Type Strains, Phase IV (KMG-IV): sequencing the most valuable type-strain genomes for metagenomic binning, comparative biology and taxonomic classification.</title>
        <authorList>
            <person name="Goeker M."/>
        </authorList>
    </citation>
    <scope>NUCLEOTIDE SEQUENCE</scope>
    <source>
        <strain evidence="15">DSM 21202</strain>
    </source>
</reference>
<keyword evidence="6 10" id="KW-0143">Chaperone</keyword>
<sequence>MMSNETANKTNPDEIEGDPSEDIEAAAVETDEDGVDDPVVRLEREAAELKDQLLRALADAENTRRRAEKDLADARRYAVAGFARDMLSVSDNFRRALDSKPEGEIAEDPGVKALIEGIEMTERELLNAFEKHGIVKIVPEGERFDPNMHQAMFEVPNPEVASGTVVQVVQPGYKIADRVLRPAMVGVAKGGPKAPKPSEGSSEE</sequence>
<comment type="subcellular location">
    <subcellularLocation>
        <location evidence="1 10">Cytoplasm</location>
    </subcellularLocation>
</comment>
<keyword evidence="13" id="KW-0175">Coiled coil</keyword>
<dbReference type="InterPro" id="IPR013805">
    <property type="entry name" value="GrpE_CC"/>
</dbReference>
<evidence type="ECO:0000256" key="4">
    <source>
        <dbReference type="ARBA" id="ARBA00022490"/>
    </source>
</evidence>
<dbReference type="PANTHER" id="PTHR21237">
    <property type="entry name" value="GRPE PROTEIN"/>
    <property type="match status" value="1"/>
</dbReference>